<name>Q8LJ37_ORYSJ</name>
<proteinExistence type="predicted"/>
<organism evidence="2">
    <name type="scientific">Oryza sativa subsp. japonica</name>
    <name type="common">Rice</name>
    <dbReference type="NCBI Taxonomy" id="39947"/>
    <lineage>
        <taxon>Eukaryota</taxon>
        <taxon>Viridiplantae</taxon>
        <taxon>Streptophyta</taxon>
        <taxon>Embryophyta</taxon>
        <taxon>Tracheophyta</taxon>
        <taxon>Spermatophyta</taxon>
        <taxon>Magnoliopsida</taxon>
        <taxon>Liliopsida</taxon>
        <taxon>Poales</taxon>
        <taxon>Poaceae</taxon>
        <taxon>BOP clade</taxon>
        <taxon>Oryzoideae</taxon>
        <taxon>Oryzeae</taxon>
        <taxon>Oryzinae</taxon>
        <taxon>Oryza</taxon>
        <taxon>Oryza sativa</taxon>
    </lineage>
</organism>
<protein>
    <submittedName>
        <fullName evidence="2">Uncharacterized protein P0413G02.26</fullName>
    </submittedName>
</protein>
<feature type="region of interest" description="Disordered" evidence="1">
    <location>
        <begin position="1"/>
        <end position="38"/>
    </location>
</feature>
<evidence type="ECO:0000256" key="1">
    <source>
        <dbReference type="SAM" id="MobiDB-lite"/>
    </source>
</evidence>
<reference evidence="2" key="1">
    <citation type="journal article" date="2002" name="Nature">
        <title>The genome sequence and structure of rice chromosome 1.</title>
        <authorList>
            <person name="Sasaki T."/>
            <person name="Matsumoto T."/>
            <person name="Yamamoto K."/>
            <person name="Sakata K."/>
            <person name="Baba T."/>
            <person name="Katayose Y."/>
            <person name="Wu J."/>
            <person name="Niimura Y."/>
            <person name="Cheng Z."/>
            <person name="Nagamura Y."/>
            <person name="Antonio B.A."/>
            <person name="Kanamori H."/>
            <person name="Hosokawa S."/>
            <person name="Masukawa M."/>
            <person name="Arikawa K."/>
            <person name="Chiden Y."/>
            <person name="Hayashi M."/>
            <person name="Okamoto M."/>
            <person name="Ando T."/>
            <person name="Aoki H."/>
            <person name="Arita K."/>
            <person name="Hamada M."/>
            <person name="Harada C."/>
            <person name="Hijishita S."/>
            <person name="Honda M."/>
            <person name="Ichikawa Y."/>
            <person name="Idonuma A."/>
            <person name="Iijima M."/>
            <person name="Ikeda M."/>
            <person name="Ikeno M."/>
            <person name="Itoh S."/>
            <person name="Itoh T."/>
            <person name="Itoh Y."/>
            <person name="Itoh Y."/>
            <person name="Iwabuchi A."/>
            <person name="Kamiya K."/>
            <person name="Karasawa W."/>
            <person name="Katagiri S."/>
            <person name="Kikuta A."/>
            <person name="Kobayashi N."/>
            <person name="Kono I."/>
            <person name="Machita K."/>
            <person name="Maehara T."/>
            <person name="Mizuno H."/>
            <person name="Mizubayashi T."/>
            <person name="Mukai Y."/>
            <person name="Nagasaki H."/>
            <person name="Nakashima M."/>
            <person name="Nakama Y."/>
            <person name="Nakamichi Y."/>
            <person name="Nakamura M."/>
            <person name="Namiki N."/>
            <person name="Negishi M."/>
            <person name="Ohta I."/>
            <person name="Ono N."/>
            <person name="Saji S."/>
            <person name="Sakai K."/>
            <person name="Shibata M."/>
            <person name="Shimokawa T."/>
            <person name="Shomura A."/>
            <person name="Song J."/>
            <person name="Takazaki Y."/>
            <person name="Terasawa K."/>
            <person name="Tsuji K."/>
            <person name="Waki K."/>
            <person name="Yamagata H."/>
            <person name="Yamane H."/>
            <person name="Yoshiki S."/>
            <person name="Yoshihara R."/>
            <person name="Yukawa K."/>
            <person name="Zhong H."/>
            <person name="Iwama H."/>
            <person name="Endo T."/>
            <person name="Ito H."/>
            <person name="Hahn J.H."/>
            <person name="Kim H.I."/>
            <person name="Eun M.Y."/>
            <person name="Yano M."/>
            <person name="Jiang J."/>
            <person name="Gojobori T."/>
        </authorList>
    </citation>
    <scope>NUCLEOTIDE SEQUENCE [LARGE SCALE GENOMIC DNA]</scope>
</reference>
<dbReference type="Proteomes" id="UP000817658">
    <property type="component" value="Chromosome 1"/>
</dbReference>
<dbReference type="AlphaFoldDB" id="Q8LJ37"/>
<accession>Q8LJ37</accession>
<sequence>MEGAADDGLMGRGIPASTPLGTGANVGARSPVRSDVTGNRPTVRVLRIDGGSAWASSPLAPLATWRLPEGLGARQREGPRGVTWHPEAS</sequence>
<evidence type="ECO:0000313" key="2">
    <source>
        <dbReference type="EMBL" id="BAC07360.1"/>
    </source>
</evidence>
<gene>
    <name evidence="2" type="primary">P0413G02.26</name>
</gene>
<dbReference type="EMBL" id="AP003344">
    <property type="protein sequence ID" value="BAC07360.1"/>
    <property type="molecule type" value="Genomic_DNA"/>
</dbReference>